<dbReference type="Pfam" id="PF00271">
    <property type="entry name" value="Helicase_C"/>
    <property type="match status" value="1"/>
</dbReference>
<keyword evidence="7" id="KW-0234">DNA repair</keyword>
<keyword evidence="3" id="KW-0378">Hydrolase</keyword>
<dbReference type="InterPro" id="IPR011545">
    <property type="entry name" value="DEAD/DEAH_box_helicase_dom"/>
</dbReference>
<dbReference type="InterPro" id="IPR045562">
    <property type="entry name" value="RecG_dom3_C"/>
</dbReference>
<dbReference type="SUPFAM" id="SSF52540">
    <property type="entry name" value="P-loop containing nucleoside triphosphate hydrolases"/>
    <property type="match status" value="2"/>
</dbReference>
<dbReference type="InterPro" id="IPR014001">
    <property type="entry name" value="Helicase_ATP-bd"/>
</dbReference>
<organism evidence="11 12">
    <name type="scientific">candidate division WWE3 bacterium CG08_land_8_20_14_0_20_43_13</name>
    <dbReference type="NCBI Taxonomy" id="1975087"/>
    <lineage>
        <taxon>Bacteria</taxon>
        <taxon>Katanobacteria</taxon>
    </lineage>
</organism>
<keyword evidence="1" id="KW-0547">Nucleotide-binding</keyword>
<keyword evidence="4 11" id="KW-0347">Helicase</keyword>
<evidence type="ECO:0000256" key="8">
    <source>
        <dbReference type="ARBA" id="ARBA00049819"/>
    </source>
</evidence>
<comment type="caution">
    <text evidence="11">The sequence shown here is derived from an EMBL/GenBank/DDBJ whole genome shotgun (WGS) entry which is preliminary data.</text>
</comment>
<evidence type="ECO:0000259" key="10">
    <source>
        <dbReference type="PROSITE" id="PS51194"/>
    </source>
</evidence>
<dbReference type="Pfam" id="PF00270">
    <property type="entry name" value="DEAD"/>
    <property type="match status" value="1"/>
</dbReference>
<evidence type="ECO:0000256" key="4">
    <source>
        <dbReference type="ARBA" id="ARBA00022806"/>
    </source>
</evidence>
<dbReference type="NCBIfam" id="NF008168">
    <property type="entry name" value="PRK10917.2-2"/>
    <property type="match status" value="1"/>
</dbReference>
<dbReference type="Gene3D" id="2.40.50.140">
    <property type="entry name" value="Nucleic acid-binding proteins"/>
    <property type="match status" value="1"/>
</dbReference>
<sequence>MIKGTKITDLNDPVSKIPLVGPAYCQRLERLEIKTVRDFLWHLPYDYEDYTNTVSIADLQAGQQVTVKGTVIEAKNIVTKNKKKITQVLLRDKSGQILLIWFNQFFLVSSLKVGLELAVCGKPAFFSGKLALVSPSYEVLYNPKQPSIHTGRLVPKYACTQGLSSKWLRSRINYILKNTDLDSQDTLPNKIKEEERLPRLKQALTEVHFPQSKEQIKKSRYRLSFEEMFWWQLQCQWSRQYGREKNSSVKINSSKHLETIRKVVNELPFKITQAQVRCVKEILNDMNRNIPMNRLLQGDVGSGKTIVAALASLPVVLEGYQVAYLAPTQTLVRQQYEKLKELFAKLGFKVDLVTGEQKEELTGDLLVGTHALLFRPPPNKLALVIIDEQHRFGVNQRTKLLEQKVKPHLLTMSATPIPRTLFLSVFGHLDISTIDQMPKDRIPPKTWVVGESKRNDAYRWVEKRVSQGDQVFIVYPLIQESEKENMAQIKAATQEYAKLKEEVFPKLNLGLIHGKLKQEEKNKVIEDFRQKRLDILAATSVVEVGIDIPQAAVMIIEGAERFGLASLHQLRGRVGRAGQESFCLLFTSQEQENVDRLKLLEKYNSGLDLAEEDLKIRGPGSFFGTSQHGHFLNLKIADLFDQELAAKTKKWAQIYLNNKELINQISAAIKTWEANKIN</sequence>
<accession>A0A2H0X856</accession>
<name>A0A2H0X856_UNCKA</name>
<dbReference type="Pfam" id="PF19833">
    <property type="entry name" value="RecG_dom3_C"/>
    <property type="match status" value="1"/>
</dbReference>
<dbReference type="InterPro" id="IPR047112">
    <property type="entry name" value="RecG/Mfd"/>
</dbReference>
<reference evidence="12" key="1">
    <citation type="submission" date="2017-09" db="EMBL/GenBank/DDBJ databases">
        <title>Depth-based differentiation of microbial function through sediment-hosted aquifers and enrichment of novel symbionts in the deep terrestrial subsurface.</title>
        <authorList>
            <person name="Probst A.J."/>
            <person name="Ladd B."/>
            <person name="Jarett J.K."/>
            <person name="Geller-Mcgrath D.E."/>
            <person name="Sieber C.M.K."/>
            <person name="Emerson J.B."/>
            <person name="Anantharaman K."/>
            <person name="Thomas B.C."/>
            <person name="Malmstrom R."/>
            <person name="Stieglmeier M."/>
            <person name="Klingl A."/>
            <person name="Woyke T."/>
            <person name="Ryan C.M."/>
            <person name="Banfield J.F."/>
        </authorList>
    </citation>
    <scope>NUCLEOTIDE SEQUENCE [LARGE SCALE GENOMIC DNA]</scope>
</reference>
<gene>
    <name evidence="11" type="ORF">COT52_00500</name>
</gene>
<dbReference type="GO" id="GO:0006281">
    <property type="term" value="P:DNA repair"/>
    <property type="evidence" value="ECO:0007669"/>
    <property type="project" value="UniProtKB-KW"/>
</dbReference>
<keyword evidence="2" id="KW-0227">DNA damage</keyword>
<proteinExistence type="predicted"/>
<dbReference type="CDD" id="cd04488">
    <property type="entry name" value="RecG_wedge_OBF"/>
    <property type="match status" value="1"/>
</dbReference>
<dbReference type="PROSITE" id="PS51194">
    <property type="entry name" value="HELICASE_CTER"/>
    <property type="match status" value="1"/>
</dbReference>
<evidence type="ECO:0000256" key="5">
    <source>
        <dbReference type="ARBA" id="ARBA00022840"/>
    </source>
</evidence>
<dbReference type="Gene3D" id="3.40.50.300">
    <property type="entry name" value="P-loop containing nucleotide triphosphate hydrolases"/>
    <property type="match status" value="2"/>
</dbReference>
<keyword evidence="5" id="KW-0067">ATP-binding</keyword>
<protein>
    <recommendedName>
        <fullName evidence="8">Probable DNA 3'-5' helicase RecG</fullName>
    </recommendedName>
</protein>
<dbReference type="GO" id="GO:0003677">
    <property type="term" value="F:DNA binding"/>
    <property type="evidence" value="ECO:0007669"/>
    <property type="project" value="UniProtKB-KW"/>
</dbReference>
<evidence type="ECO:0000256" key="7">
    <source>
        <dbReference type="ARBA" id="ARBA00023204"/>
    </source>
</evidence>
<dbReference type="PROSITE" id="PS51192">
    <property type="entry name" value="HELICASE_ATP_BIND_1"/>
    <property type="match status" value="1"/>
</dbReference>
<dbReference type="SMART" id="SM00490">
    <property type="entry name" value="HELICc"/>
    <property type="match status" value="1"/>
</dbReference>
<dbReference type="AlphaFoldDB" id="A0A2H0X856"/>
<evidence type="ECO:0000256" key="3">
    <source>
        <dbReference type="ARBA" id="ARBA00022801"/>
    </source>
</evidence>
<dbReference type="InterPro" id="IPR012340">
    <property type="entry name" value="NA-bd_OB-fold"/>
</dbReference>
<evidence type="ECO:0000256" key="1">
    <source>
        <dbReference type="ARBA" id="ARBA00022741"/>
    </source>
</evidence>
<dbReference type="InterPro" id="IPR027417">
    <property type="entry name" value="P-loop_NTPase"/>
</dbReference>
<dbReference type="GO" id="GO:0016787">
    <property type="term" value="F:hydrolase activity"/>
    <property type="evidence" value="ECO:0007669"/>
    <property type="project" value="UniProtKB-KW"/>
</dbReference>
<dbReference type="InterPro" id="IPR001650">
    <property type="entry name" value="Helicase_C-like"/>
</dbReference>
<dbReference type="InterPro" id="IPR033454">
    <property type="entry name" value="RecG_wedge"/>
</dbReference>
<keyword evidence="6" id="KW-0238">DNA-binding</keyword>
<dbReference type="PANTHER" id="PTHR47964:SF1">
    <property type="entry name" value="ATP-DEPENDENT DNA HELICASE HOMOLOG RECG, CHLOROPLASTIC"/>
    <property type="match status" value="1"/>
</dbReference>
<dbReference type="SUPFAM" id="SSF50249">
    <property type="entry name" value="Nucleic acid-binding proteins"/>
    <property type="match status" value="1"/>
</dbReference>
<evidence type="ECO:0000313" key="12">
    <source>
        <dbReference type="Proteomes" id="UP000231414"/>
    </source>
</evidence>
<evidence type="ECO:0000256" key="6">
    <source>
        <dbReference type="ARBA" id="ARBA00023125"/>
    </source>
</evidence>
<dbReference type="Pfam" id="PF17191">
    <property type="entry name" value="RecG_wedge"/>
    <property type="match status" value="1"/>
</dbReference>
<dbReference type="PANTHER" id="PTHR47964">
    <property type="entry name" value="ATP-DEPENDENT DNA HELICASE HOMOLOG RECG, CHLOROPLASTIC"/>
    <property type="match status" value="1"/>
</dbReference>
<feature type="domain" description="Helicase ATP-binding" evidence="9">
    <location>
        <begin position="285"/>
        <end position="434"/>
    </location>
</feature>
<dbReference type="GO" id="GO:0005524">
    <property type="term" value="F:ATP binding"/>
    <property type="evidence" value="ECO:0007669"/>
    <property type="project" value="UniProtKB-KW"/>
</dbReference>
<evidence type="ECO:0000259" key="9">
    <source>
        <dbReference type="PROSITE" id="PS51192"/>
    </source>
</evidence>
<feature type="domain" description="Helicase C-terminal" evidence="10">
    <location>
        <begin position="453"/>
        <end position="615"/>
    </location>
</feature>
<evidence type="ECO:0000256" key="2">
    <source>
        <dbReference type="ARBA" id="ARBA00022763"/>
    </source>
</evidence>
<dbReference type="GO" id="GO:0003678">
    <property type="term" value="F:DNA helicase activity"/>
    <property type="evidence" value="ECO:0007669"/>
    <property type="project" value="TreeGrafter"/>
</dbReference>
<evidence type="ECO:0000313" key="11">
    <source>
        <dbReference type="EMBL" id="PIS21094.1"/>
    </source>
</evidence>
<dbReference type="EMBL" id="PEYW01000006">
    <property type="protein sequence ID" value="PIS21094.1"/>
    <property type="molecule type" value="Genomic_DNA"/>
</dbReference>
<dbReference type="SMART" id="SM00487">
    <property type="entry name" value="DEXDc"/>
    <property type="match status" value="1"/>
</dbReference>
<dbReference type="Proteomes" id="UP000231414">
    <property type="component" value="Unassembled WGS sequence"/>
</dbReference>